<dbReference type="GO" id="GO:0016747">
    <property type="term" value="F:acyltransferase activity, transferring groups other than amino-acyl groups"/>
    <property type="evidence" value="ECO:0007669"/>
    <property type="project" value="InterPro"/>
</dbReference>
<gene>
    <name evidence="2" type="ORF">E2F46_10345</name>
</gene>
<sequence>MALAIRDAALADAPQIAALYAGEVRHGINTYELEVPDAAEMAMRMQHLLAAGYPYLVAESDGAFAGYAYASSFRARAGYRHTVENSVYVSPAHQGEGIGTALMERLVEECTNRGYRQMVSVIGDPGNMASIRLHERFGFRHIGTFPGIAFKHGRWLDTVFMQRALGHEGAAGALPSDRINPTNGD</sequence>
<evidence type="ECO:0000313" key="2">
    <source>
        <dbReference type="EMBL" id="TDK23323.1"/>
    </source>
</evidence>
<keyword evidence="3" id="KW-1185">Reference proteome</keyword>
<organism evidence="2 3">
    <name type="scientific">Luteimonas aestuarii</name>
    <dbReference type="NCBI Taxonomy" id="453837"/>
    <lineage>
        <taxon>Bacteria</taxon>
        <taxon>Pseudomonadati</taxon>
        <taxon>Pseudomonadota</taxon>
        <taxon>Gammaproteobacteria</taxon>
        <taxon>Lysobacterales</taxon>
        <taxon>Lysobacteraceae</taxon>
        <taxon>Luteimonas</taxon>
    </lineage>
</organism>
<dbReference type="InterPro" id="IPR000182">
    <property type="entry name" value="GNAT_dom"/>
</dbReference>
<dbReference type="CDD" id="cd04301">
    <property type="entry name" value="NAT_SF"/>
    <property type="match status" value="1"/>
</dbReference>
<keyword evidence="2" id="KW-0808">Transferase</keyword>
<accession>A0A4R5TN01</accession>
<proteinExistence type="predicted"/>
<dbReference type="InterPro" id="IPR016181">
    <property type="entry name" value="Acyl_CoA_acyltransferase"/>
</dbReference>
<dbReference type="Gene3D" id="3.40.630.30">
    <property type="match status" value="1"/>
</dbReference>
<dbReference type="Pfam" id="PF00583">
    <property type="entry name" value="Acetyltransf_1"/>
    <property type="match status" value="1"/>
</dbReference>
<feature type="domain" description="N-acetyltransferase" evidence="1">
    <location>
        <begin position="3"/>
        <end position="166"/>
    </location>
</feature>
<name>A0A4R5TN01_9GAMM</name>
<reference evidence="2 3" key="1">
    <citation type="submission" date="2019-03" db="EMBL/GenBank/DDBJ databases">
        <title>Luteimonas zhaokaii sp.nov., isolated from the rectal contents of Plateau pika in Yushu, Qinghai Province, China.</title>
        <authorList>
            <person name="Zhang G."/>
        </authorList>
    </citation>
    <scope>NUCLEOTIDE SEQUENCE [LARGE SCALE GENOMIC DNA]</scope>
    <source>
        <strain evidence="2 3">B9</strain>
    </source>
</reference>
<dbReference type="PANTHER" id="PTHR43072">
    <property type="entry name" value="N-ACETYLTRANSFERASE"/>
    <property type="match status" value="1"/>
</dbReference>
<comment type="caution">
    <text evidence="2">The sequence shown here is derived from an EMBL/GenBank/DDBJ whole genome shotgun (WGS) entry which is preliminary data.</text>
</comment>
<dbReference type="AlphaFoldDB" id="A0A4R5TN01"/>
<protein>
    <submittedName>
        <fullName evidence="2">N-acetyltransferase family protein</fullName>
    </submittedName>
</protein>
<evidence type="ECO:0000313" key="3">
    <source>
        <dbReference type="Proteomes" id="UP000294796"/>
    </source>
</evidence>
<dbReference type="PROSITE" id="PS51186">
    <property type="entry name" value="GNAT"/>
    <property type="match status" value="1"/>
</dbReference>
<dbReference type="EMBL" id="SMTF01000008">
    <property type="protein sequence ID" value="TDK23323.1"/>
    <property type="molecule type" value="Genomic_DNA"/>
</dbReference>
<dbReference type="SUPFAM" id="SSF55729">
    <property type="entry name" value="Acyl-CoA N-acyltransferases (Nat)"/>
    <property type="match status" value="1"/>
</dbReference>
<dbReference type="OrthoDB" id="5459937at2"/>
<dbReference type="PANTHER" id="PTHR43072:SF8">
    <property type="entry name" value="ACYLTRANSFERASE FABY-RELATED"/>
    <property type="match status" value="1"/>
</dbReference>
<evidence type="ECO:0000259" key="1">
    <source>
        <dbReference type="PROSITE" id="PS51186"/>
    </source>
</evidence>
<dbReference type="Proteomes" id="UP000294796">
    <property type="component" value="Unassembled WGS sequence"/>
</dbReference>
<dbReference type="RefSeq" id="WP_133322019.1">
    <property type="nucleotide sequence ID" value="NZ_SMTF01000008.1"/>
</dbReference>